<evidence type="ECO:0000256" key="1">
    <source>
        <dbReference type="ARBA" id="ARBA00004123"/>
    </source>
</evidence>
<dbReference type="PANTHER" id="PTHR31747:SF3">
    <property type="entry name" value="PROTEIN LSD1"/>
    <property type="match status" value="1"/>
</dbReference>
<keyword evidence="2" id="KW-0539">Nucleus</keyword>
<dbReference type="InterPro" id="IPR005735">
    <property type="entry name" value="Znf_LSD1"/>
</dbReference>
<feature type="compositionally biased region" description="Low complexity" evidence="3">
    <location>
        <begin position="128"/>
        <end position="140"/>
    </location>
</feature>
<accession>A0AAD8MUY2</accession>
<sequence>MQSQLVCRGCRTMLLYPQGAANVCCALCNVVTTVPPPGMDMSQLICGGCRMLLMYTRGATSVRCSCCHTVSLVPAPNHQVAHINCGNCSTTLMYPYGSQSVRCAICQYVTNINMRNTNIPVPANRPNGTASSGTTTAASTSQTVIVQNPMSVDESGKTVNNVVVGVTT</sequence>
<feature type="region of interest" description="Disordered" evidence="3">
    <location>
        <begin position="119"/>
        <end position="140"/>
    </location>
</feature>
<feature type="domain" description="Zinc finger LSD1-type" evidence="4">
    <location>
        <begin position="46"/>
        <end position="70"/>
    </location>
</feature>
<gene>
    <name evidence="5" type="ORF">POM88_022533</name>
</gene>
<evidence type="ECO:0000313" key="5">
    <source>
        <dbReference type="EMBL" id="KAK1384798.1"/>
    </source>
</evidence>
<dbReference type="AlphaFoldDB" id="A0AAD8MUY2"/>
<comment type="caution">
    <text evidence="5">The sequence shown here is derived from an EMBL/GenBank/DDBJ whole genome shotgun (WGS) entry which is preliminary data.</text>
</comment>
<dbReference type="Pfam" id="PF06943">
    <property type="entry name" value="zf-LSD1"/>
    <property type="match status" value="3"/>
</dbReference>
<protein>
    <submittedName>
        <fullName evidence="5">Transcription factor Znf-LSD family</fullName>
    </submittedName>
</protein>
<feature type="domain" description="Zinc finger LSD1-type" evidence="4">
    <location>
        <begin position="85"/>
        <end position="109"/>
    </location>
</feature>
<keyword evidence="6" id="KW-1185">Reference proteome</keyword>
<proteinExistence type="predicted"/>
<dbReference type="PANTHER" id="PTHR31747">
    <property type="entry name" value="PROTEIN LSD1"/>
    <property type="match status" value="1"/>
</dbReference>
<evidence type="ECO:0000256" key="3">
    <source>
        <dbReference type="SAM" id="MobiDB-lite"/>
    </source>
</evidence>
<feature type="domain" description="Zinc finger LSD1-type" evidence="4">
    <location>
        <begin position="7"/>
        <end position="31"/>
    </location>
</feature>
<dbReference type="EMBL" id="JAUIZM010000005">
    <property type="protein sequence ID" value="KAK1384798.1"/>
    <property type="molecule type" value="Genomic_DNA"/>
</dbReference>
<reference evidence="5" key="1">
    <citation type="submission" date="2023-02" db="EMBL/GenBank/DDBJ databases">
        <title>Genome of toxic invasive species Heracleum sosnowskyi carries increased number of genes despite the absence of recent whole-genome duplications.</title>
        <authorList>
            <person name="Schelkunov M."/>
            <person name="Shtratnikova V."/>
            <person name="Makarenko M."/>
            <person name="Klepikova A."/>
            <person name="Omelchenko D."/>
            <person name="Novikova G."/>
            <person name="Obukhova E."/>
            <person name="Bogdanov V."/>
            <person name="Penin A."/>
            <person name="Logacheva M."/>
        </authorList>
    </citation>
    <scope>NUCLEOTIDE SEQUENCE</scope>
    <source>
        <strain evidence="5">Hsosn_3</strain>
        <tissue evidence="5">Leaf</tissue>
    </source>
</reference>
<dbReference type="InterPro" id="IPR040319">
    <property type="entry name" value="LSD1-like"/>
</dbReference>
<reference evidence="5" key="2">
    <citation type="submission" date="2023-05" db="EMBL/GenBank/DDBJ databases">
        <authorList>
            <person name="Schelkunov M.I."/>
        </authorList>
    </citation>
    <scope>NUCLEOTIDE SEQUENCE</scope>
    <source>
        <strain evidence="5">Hsosn_3</strain>
        <tissue evidence="5">Leaf</tissue>
    </source>
</reference>
<dbReference type="NCBIfam" id="TIGR01053">
    <property type="entry name" value="LSD1"/>
    <property type="match status" value="3"/>
</dbReference>
<comment type="subcellular location">
    <subcellularLocation>
        <location evidence="1">Nucleus</location>
    </subcellularLocation>
</comment>
<organism evidence="5 6">
    <name type="scientific">Heracleum sosnowskyi</name>
    <dbReference type="NCBI Taxonomy" id="360622"/>
    <lineage>
        <taxon>Eukaryota</taxon>
        <taxon>Viridiplantae</taxon>
        <taxon>Streptophyta</taxon>
        <taxon>Embryophyta</taxon>
        <taxon>Tracheophyta</taxon>
        <taxon>Spermatophyta</taxon>
        <taxon>Magnoliopsida</taxon>
        <taxon>eudicotyledons</taxon>
        <taxon>Gunneridae</taxon>
        <taxon>Pentapetalae</taxon>
        <taxon>asterids</taxon>
        <taxon>campanulids</taxon>
        <taxon>Apiales</taxon>
        <taxon>Apiaceae</taxon>
        <taxon>Apioideae</taxon>
        <taxon>apioid superclade</taxon>
        <taxon>Tordylieae</taxon>
        <taxon>Tordyliinae</taxon>
        <taxon>Heracleum</taxon>
    </lineage>
</organism>
<dbReference type="Proteomes" id="UP001237642">
    <property type="component" value="Unassembled WGS sequence"/>
</dbReference>
<name>A0AAD8MUY2_9APIA</name>
<evidence type="ECO:0000259" key="4">
    <source>
        <dbReference type="Pfam" id="PF06943"/>
    </source>
</evidence>
<evidence type="ECO:0000313" key="6">
    <source>
        <dbReference type="Proteomes" id="UP001237642"/>
    </source>
</evidence>
<evidence type="ECO:0000256" key="2">
    <source>
        <dbReference type="ARBA" id="ARBA00023242"/>
    </source>
</evidence>
<dbReference type="GO" id="GO:0005634">
    <property type="term" value="C:nucleus"/>
    <property type="evidence" value="ECO:0007669"/>
    <property type="project" value="UniProtKB-SubCell"/>
</dbReference>